<evidence type="ECO:0000256" key="2">
    <source>
        <dbReference type="ARBA" id="ARBA00037992"/>
    </source>
</evidence>
<feature type="compositionally biased region" description="Basic residues" evidence="4">
    <location>
        <begin position="79"/>
        <end position="93"/>
    </location>
</feature>
<organism evidence="6 7">
    <name type="scientific">Lentinula lateritia</name>
    <dbReference type="NCBI Taxonomy" id="40482"/>
    <lineage>
        <taxon>Eukaryota</taxon>
        <taxon>Fungi</taxon>
        <taxon>Dikarya</taxon>
        <taxon>Basidiomycota</taxon>
        <taxon>Agaricomycotina</taxon>
        <taxon>Agaricomycetes</taxon>
        <taxon>Agaricomycetidae</taxon>
        <taxon>Agaricales</taxon>
        <taxon>Marasmiineae</taxon>
        <taxon>Omphalotaceae</taxon>
        <taxon>Lentinula</taxon>
    </lineage>
</organism>
<evidence type="ECO:0000256" key="3">
    <source>
        <dbReference type="PROSITE-ProRule" id="PRU00649"/>
    </source>
</evidence>
<dbReference type="InterPro" id="IPR051037">
    <property type="entry name" value="RNAPII_TF_IWS1"/>
</dbReference>
<feature type="region of interest" description="Disordered" evidence="4">
    <location>
        <begin position="365"/>
        <end position="388"/>
    </location>
</feature>
<feature type="region of interest" description="Disordered" evidence="4">
    <location>
        <begin position="292"/>
        <end position="312"/>
    </location>
</feature>
<feature type="region of interest" description="Disordered" evidence="4">
    <location>
        <begin position="1"/>
        <end position="112"/>
    </location>
</feature>
<sequence>MSTDKLARDIFGGSDSELSSDDDEVQDRQLDTTAYDDNDGGSGADSEDEYQEKQPSTTSRKTKKTGKLKQRAEGEEGKTRKRKRTSTVKKTKKSAYEDVDLSQLPPEQANKIRLDRQIEAILKTKKSSRPKKRKNNDEVLDSFADDEVARLRETMNNAAEEDMKANQEKLPATAKLRFLAEAMETLRKASLAQSIIDNNLLDAVKRWLEPLPDRSLPALNIQRELFVTLRKMEFIDSSVIKESGLGPLVLFYTKCQRVQPDVKRVANELVSIWSRPIIKRSASYRDRVVPTMNNMDVDDGPPGSQSLTQSQYRPEKLNAILARAREEDKNRIRKNAVSIPQSSLGTYTVAPKNNAGLAKMNASVDNDVERRKKNAERLRSLTRKVAGK</sequence>
<feature type="compositionally biased region" description="Basic residues" evidence="4">
    <location>
        <begin position="60"/>
        <end position="69"/>
    </location>
</feature>
<dbReference type="Proteomes" id="UP001150217">
    <property type="component" value="Unassembled WGS sequence"/>
</dbReference>
<feature type="compositionally biased region" description="Acidic residues" evidence="4">
    <location>
        <begin position="34"/>
        <end position="50"/>
    </location>
</feature>
<proteinExistence type="inferred from homology"/>
<dbReference type="PANTHER" id="PTHR46010:SF1">
    <property type="entry name" value="PROTEIN IWS1 HOMOLOG"/>
    <property type="match status" value="1"/>
</dbReference>
<dbReference type="Gene3D" id="1.20.930.10">
    <property type="entry name" value="Conserved domain common to transcription factors TFIIS, elongin A, CRSP70"/>
    <property type="match status" value="1"/>
</dbReference>
<comment type="function">
    <text evidence="1">Transcription factor involved in RNA polymerase II transcription regulation. May function in both SPT15/TBP post-recruitment and recruitment steps of transcription.</text>
</comment>
<dbReference type="InterPro" id="IPR035441">
    <property type="entry name" value="TFIIS/LEDGF_dom_sf"/>
</dbReference>
<dbReference type="EMBL" id="JANVFT010000022">
    <property type="protein sequence ID" value="KAJ4497300.1"/>
    <property type="molecule type" value="Genomic_DNA"/>
</dbReference>
<comment type="subcellular location">
    <subcellularLocation>
        <location evidence="3">Nucleus</location>
    </subcellularLocation>
</comment>
<keyword evidence="3" id="KW-0539">Nucleus</keyword>
<dbReference type="PROSITE" id="PS51319">
    <property type="entry name" value="TFIIS_N"/>
    <property type="match status" value="1"/>
</dbReference>
<gene>
    <name evidence="6" type="ORF">C8R41DRAFT_822839</name>
</gene>
<feature type="compositionally biased region" description="Basic and acidic residues" evidence="4">
    <location>
        <begin position="367"/>
        <end position="379"/>
    </location>
</feature>
<reference evidence="6" key="1">
    <citation type="submission" date="2022-08" db="EMBL/GenBank/DDBJ databases">
        <title>A Global Phylogenomic Analysis of the Shiitake Genus Lentinula.</title>
        <authorList>
            <consortium name="DOE Joint Genome Institute"/>
            <person name="Sierra-Patev S."/>
            <person name="Min B."/>
            <person name="Naranjo-Ortiz M."/>
            <person name="Looney B."/>
            <person name="Konkel Z."/>
            <person name="Slot J.C."/>
            <person name="Sakamoto Y."/>
            <person name="Steenwyk J.L."/>
            <person name="Rokas A."/>
            <person name="Carro J."/>
            <person name="Camarero S."/>
            <person name="Ferreira P."/>
            <person name="Molpeceres G."/>
            <person name="Ruiz-Duenas F.J."/>
            <person name="Serrano A."/>
            <person name="Henrissat B."/>
            <person name="Drula E."/>
            <person name="Hughes K.W."/>
            <person name="Mata J.L."/>
            <person name="Ishikawa N.K."/>
            <person name="Vargas-Isla R."/>
            <person name="Ushijima S."/>
            <person name="Smith C.A."/>
            <person name="Ahrendt S."/>
            <person name="Andreopoulos W."/>
            <person name="He G."/>
            <person name="Labutti K."/>
            <person name="Lipzen A."/>
            <person name="Ng V."/>
            <person name="Riley R."/>
            <person name="Sandor L."/>
            <person name="Barry K."/>
            <person name="Martinez A.T."/>
            <person name="Xiao Y."/>
            <person name="Gibbons J.G."/>
            <person name="Terashima K."/>
            <person name="Grigoriev I.V."/>
            <person name="Hibbett D.S."/>
        </authorList>
    </citation>
    <scope>NUCLEOTIDE SEQUENCE</scope>
    <source>
        <strain evidence="6">RHP3577 ss4</strain>
    </source>
</reference>
<name>A0ABQ8VLQ4_9AGAR</name>
<feature type="compositionally biased region" description="Polar residues" evidence="4">
    <location>
        <begin position="303"/>
        <end position="312"/>
    </location>
</feature>
<evidence type="ECO:0000256" key="4">
    <source>
        <dbReference type="SAM" id="MobiDB-lite"/>
    </source>
</evidence>
<evidence type="ECO:0000259" key="5">
    <source>
        <dbReference type="PROSITE" id="PS51319"/>
    </source>
</evidence>
<keyword evidence="7" id="KW-1185">Reference proteome</keyword>
<feature type="domain" description="TFIIS N-terminal" evidence="5">
    <location>
        <begin position="202"/>
        <end position="280"/>
    </location>
</feature>
<dbReference type="PANTHER" id="PTHR46010">
    <property type="entry name" value="PROTEIN IWS1 HOMOLOG"/>
    <property type="match status" value="1"/>
</dbReference>
<comment type="similarity">
    <text evidence="2">Belongs to the IWS1 family.</text>
</comment>
<accession>A0ABQ8VLQ4</accession>
<evidence type="ECO:0000256" key="1">
    <source>
        <dbReference type="ARBA" id="ARBA00037349"/>
    </source>
</evidence>
<dbReference type="InterPro" id="IPR017923">
    <property type="entry name" value="TFIIS_N"/>
</dbReference>
<evidence type="ECO:0000313" key="6">
    <source>
        <dbReference type="EMBL" id="KAJ4497300.1"/>
    </source>
</evidence>
<comment type="caution">
    <text evidence="6">The sequence shown here is derived from an EMBL/GenBank/DDBJ whole genome shotgun (WGS) entry which is preliminary data.</text>
</comment>
<dbReference type="Pfam" id="PF08711">
    <property type="entry name" value="Med26"/>
    <property type="match status" value="1"/>
</dbReference>
<evidence type="ECO:0000313" key="7">
    <source>
        <dbReference type="Proteomes" id="UP001150217"/>
    </source>
</evidence>
<protein>
    <recommendedName>
        <fullName evidence="5">TFIIS N-terminal domain-containing protein</fullName>
    </recommendedName>
</protein>